<evidence type="ECO:0000313" key="6">
    <source>
        <dbReference type="EMBL" id="OBA28467.1"/>
    </source>
</evidence>
<feature type="active site" description="Proton donor" evidence="2">
    <location>
        <position position="53"/>
    </location>
</feature>
<comment type="caution">
    <text evidence="6">The sequence shown here is derived from an EMBL/GenBank/DDBJ whole genome shotgun (WGS) entry which is preliminary data.</text>
</comment>
<reference evidence="7" key="1">
    <citation type="journal article" date="2016" name="Proc. Natl. Acad. Sci. U.S.A.">
        <title>Comparative genomics of biotechnologically important yeasts.</title>
        <authorList>
            <person name="Riley R."/>
            <person name="Haridas S."/>
            <person name="Wolfe K.H."/>
            <person name="Lopes M.R."/>
            <person name="Hittinger C.T."/>
            <person name="Goeker M."/>
            <person name="Salamov A.A."/>
            <person name="Wisecaver J.H."/>
            <person name="Long T.M."/>
            <person name="Calvey C.H."/>
            <person name="Aerts A.L."/>
            <person name="Barry K.W."/>
            <person name="Choi C."/>
            <person name="Clum A."/>
            <person name="Coughlan A.Y."/>
            <person name="Deshpande S."/>
            <person name="Douglass A.P."/>
            <person name="Hanson S.J."/>
            <person name="Klenk H.-P."/>
            <person name="LaButti K.M."/>
            <person name="Lapidus A."/>
            <person name="Lindquist E.A."/>
            <person name="Lipzen A.M."/>
            <person name="Meier-Kolthoff J.P."/>
            <person name="Ohm R.A."/>
            <person name="Otillar R.P."/>
            <person name="Pangilinan J.L."/>
            <person name="Peng Y."/>
            <person name="Rokas A."/>
            <person name="Rosa C.A."/>
            <person name="Scheuner C."/>
            <person name="Sibirny A.A."/>
            <person name="Slot J.C."/>
            <person name="Stielow J.B."/>
            <person name="Sun H."/>
            <person name="Kurtzman C.P."/>
            <person name="Blackwell M."/>
            <person name="Grigoriev I.V."/>
            <person name="Jeffries T.W."/>
        </authorList>
    </citation>
    <scope>NUCLEOTIDE SEQUENCE [LARGE SCALE GENOMIC DNA]</scope>
    <source>
        <strain evidence="7">NRRL Y-1626</strain>
    </source>
</reference>
<dbReference type="EMBL" id="LXPE01000003">
    <property type="protein sequence ID" value="OBA28467.1"/>
    <property type="molecule type" value="Genomic_DNA"/>
</dbReference>
<evidence type="ECO:0000259" key="5">
    <source>
        <dbReference type="Pfam" id="PF00248"/>
    </source>
</evidence>
<dbReference type="OrthoDB" id="416253at2759"/>
<protein>
    <submittedName>
        <fullName evidence="6">Aldo/keto reductase</fullName>
    </submittedName>
</protein>
<dbReference type="PROSITE" id="PS00798">
    <property type="entry name" value="ALDOKETO_REDUCTASE_1"/>
    <property type="match status" value="1"/>
</dbReference>
<dbReference type="Pfam" id="PF00248">
    <property type="entry name" value="Aldo_ket_red"/>
    <property type="match status" value="1"/>
</dbReference>
<evidence type="ECO:0000256" key="3">
    <source>
        <dbReference type="PIRSR" id="PIRSR000097-2"/>
    </source>
</evidence>
<organism evidence="6 7">
    <name type="scientific">Hanseniaspora valbyensis NRRL Y-1626</name>
    <dbReference type="NCBI Taxonomy" id="766949"/>
    <lineage>
        <taxon>Eukaryota</taxon>
        <taxon>Fungi</taxon>
        <taxon>Dikarya</taxon>
        <taxon>Ascomycota</taxon>
        <taxon>Saccharomycotina</taxon>
        <taxon>Saccharomycetes</taxon>
        <taxon>Saccharomycodales</taxon>
        <taxon>Saccharomycodaceae</taxon>
        <taxon>Hanseniaspora</taxon>
    </lineage>
</organism>
<feature type="binding site" evidence="3">
    <location>
        <position position="113"/>
    </location>
    <ligand>
        <name>substrate</name>
    </ligand>
</feature>
<dbReference type="PIRSF" id="PIRSF000097">
    <property type="entry name" value="AKR"/>
    <property type="match status" value="1"/>
</dbReference>
<proteinExistence type="predicted"/>
<gene>
    <name evidence="6" type="ORF">HANVADRAFT_51381</name>
</gene>
<evidence type="ECO:0000256" key="4">
    <source>
        <dbReference type="PIRSR" id="PIRSR000097-3"/>
    </source>
</evidence>
<dbReference type="AlphaFoldDB" id="A0A1B7TI97"/>
<dbReference type="InterPro" id="IPR036812">
    <property type="entry name" value="NAD(P)_OxRdtase_dom_sf"/>
</dbReference>
<dbReference type="InterPro" id="IPR020471">
    <property type="entry name" value="AKR"/>
</dbReference>
<dbReference type="Proteomes" id="UP000092321">
    <property type="component" value="Unassembled WGS sequence"/>
</dbReference>
<dbReference type="InterPro" id="IPR023210">
    <property type="entry name" value="NADP_OxRdtase_dom"/>
</dbReference>
<dbReference type="PRINTS" id="PR00069">
    <property type="entry name" value="ALDKETRDTASE"/>
</dbReference>
<dbReference type="PROSITE" id="PS00062">
    <property type="entry name" value="ALDOKETO_REDUCTASE_2"/>
    <property type="match status" value="1"/>
</dbReference>
<evidence type="ECO:0000256" key="1">
    <source>
        <dbReference type="ARBA" id="ARBA00023002"/>
    </source>
</evidence>
<sequence>MAVNDKYITLNDGRKIPQLALGTWNNVDSENTVNSVYEAIKIGYRHIDTAAIYKNEEEVGRGIKKAIDEGIVKREDLFVTTKLWGTQQRMSQQAIKQSLARLGLDYVDLYLIHWPVALKSRTIDPSDPKNYLTIPMKPDEPDVRDIDINWTFVDTYLTLQHLQREGLTKSIGVSNFSINNLKNLFKHPLFKVKPAVNQVEVHPLFPQDELIEFCKSEGIVIEAYSPLGASDSPILKNETLIEIAKKLNIDVAQVCISWALQRGYVVLPKSSKVDRIRRNFENLVELSDEDFKVVSDLKEKYGEKRFVEPDFTPFKVFE</sequence>
<feature type="domain" description="NADP-dependent oxidoreductase" evidence="5">
    <location>
        <begin position="20"/>
        <end position="296"/>
    </location>
</feature>
<name>A0A1B7TI97_9ASCO</name>
<feature type="site" description="Lowers pKa of active site Tyr" evidence="4">
    <location>
        <position position="82"/>
    </location>
</feature>
<dbReference type="GO" id="GO:0016616">
    <property type="term" value="F:oxidoreductase activity, acting on the CH-OH group of donors, NAD or NADP as acceptor"/>
    <property type="evidence" value="ECO:0007669"/>
    <property type="project" value="UniProtKB-ARBA"/>
</dbReference>
<keyword evidence="1" id="KW-0560">Oxidoreductase</keyword>
<evidence type="ECO:0000313" key="7">
    <source>
        <dbReference type="Proteomes" id="UP000092321"/>
    </source>
</evidence>
<dbReference type="Gene3D" id="3.20.20.100">
    <property type="entry name" value="NADP-dependent oxidoreductase domain"/>
    <property type="match status" value="1"/>
</dbReference>
<dbReference type="FunFam" id="3.20.20.100:FF:000002">
    <property type="entry name" value="2,5-diketo-D-gluconic acid reductase A"/>
    <property type="match status" value="1"/>
</dbReference>
<dbReference type="PANTHER" id="PTHR11732">
    <property type="entry name" value="ALDO/KETO REDUCTASE"/>
    <property type="match status" value="1"/>
</dbReference>
<dbReference type="InterPro" id="IPR018170">
    <property type="entry name" value="Aldo/ket_reductase_CS"/>
</dbReference>
<accession>A0A1B7TI97</accession>
<keyword evidence="7" id="KW-1185">Reference proteome</keyword>
<dbReference type="SUPFAM" id="SSF51430">
    <property type="entry name" value="NAD(P)-linked oxidoreductase"/>
    <property type="match status" value="1"/>
</dbReference>
<evidence type="ECO:0000256" key="2">
    <source>
        <dbReference type="PIRSR" id="PIRSR000097-1"/>
    </source>
</evidence>